<dbReference type="Proteomes" id="UP000800200">
    <property type="component" value="Unassembled WGS sequence"/>
</dbReference>
<dbReference type="InterPro" id="IPR054539">
    <property type="entry name" value="Beta-prop_PDH"/>
</dbReference>
<dbReference type="InterPro" id="IPR051262">
    <property type="entry name" value="SMP-30/CGR1_Lactonase"/>
</dbReference>
<dbReference type="Pfam" id="PF22807">
    <property type="entry name" value="TrAA12"/>
    <property type="match status" value="1"/>
</dbReference>
<sequence>APSVASGYEARLIINGLTKPRGIHFDNKGNLLVVERGKGVTAFSLNYGDGSCVSVKEKKAVVGDGSLNHGIEITDDGKTLYASNADAVFKFDYDSGKMQTKGTGKTIITGMNSEELLTRTILLSRKTKNKLVVSRGNNDNLDLATIDVNNGRSQIRIFDPSKDNQNYTAGETLGWGLRNAVAVAENPRDGGVWSLDNSADNIDRDGFEIHENNPAEELNYHGKLSDDKAPERGRNFGFPLCFAAWNISEIPSAGRLQIGEQFAISDENATVQDPFCRSERQSPRLVFQPHSSPLDMKFDSKGDNAFVTLHGSWNKEDPVGYSVSIVKFGSDGQPTEPSTSTSALQPILGNSNTTACPDDCFRPVGLAWDKNGRLYMSSDSTGEIYVIVKSGGKPVDESRPSSSAAS</sequence>
<dbReference type="Gene3D" id="2.120.10.30">
    <property type="entry name" value="TolB, C-terminal domain"/>
    <property type="match status" value="1"/>
</dbReference>
<keyword evidence="3" id="KW-1185">Reference proteome</keyword>
<reference evidence="2" key="1">
    <citation type="journal article" date="2020" name="Stud. Mycol.">
        <title>101 Dothideomycetes genomes: a test case for predicting lifestyles and emergence of pathogens.</title>
        <authorList>
            <person name="Haridas S."/>
            <person name="Albert R."/>
            <person name="Binder M."/>
            <person name="Bloem J."/>
            <person name="Labutti K."/>
            <person name="Salamov A."/>
            <person name="Andreopoulos B."/>
            <person name="Baker S."/>
            <person name="Barry K."/>
            <person name="Bills G."/>
            <person name="Bluhm B."/>
            <person name="Cannon C."/>
            <person name="Castanera R."/>
            <person name="Culley D."/>
            <person name="Daum C."/>
            <person name="Ezra D."/>
            <person name="Gonzalez J."/>
            <person name="Henrissat B."/>
            <person name="Kuo A."/>
            <person name="Liang C."/>
            <person name="Lipzen A."/>
            <person name="Lutzoni F."/>
            <person name="Magnuson J."/>
            <person name="Mondo S."/>
            <person name="Nolan M."/>
            <person name="Ohm R."/>
            <person name="Pangilinan J."/>
            <person name="Park H.-J."/>
            <person name="Ramirez L."/>
            <person name="Alfaro M."/>
            <person name="Sun H."/>
            <person name="Tritt A."/>
            <person name="Yoshinaga Y."/>
            <person name="Zwiers L.-H."/>
            <person name="Turgeon B."/>
            <person name="Goodwin S."/>
            <person name="Spatafora J."/>
            <person name="Crous P."/>
            <person name="Grigoriev I."/>
        </authorList>
    </citation>
    <scope>NUCLEOTIDE SEQUENCE</scope>
    <source>
        <strain evidence="2">CBS 207.26</strain>
    </source>
</reference>
<dbReference type="PANTHER" id="PTHR47572:SF4">
    <property type="entry name" value="LACTONASE DRP35"/>
    <property type="match status" value="1"/>
</dbReference>
<evidence type="ECO:0000313" key="3">
    <source>
        <dbReference type="Proteomes" id="UP000800200"/>
    </source>
</evidence>
<dbReference type="OrthoDB" id="507128at2759"/>
<feature type="domain" description="Pyrroloquinoline quinone-dependent pyranose dehydrogenase beta-propeller" evidence="1">
    <location>
        <begin position="2"/>
        <end position="389"/>
    </location>
</feature>
<dbReference type="InterPro" id="IPR011041">
    <property type="entry name" value="Quinoprot_gluc/sorb_DH_b-prop"/>
</dbReference>
<name>A0A6A6EIJ1_9PEZI</name>
<feature type="non-terminal residue" evidence="2">
    <location>
        <position position="406"/>
    </location>
</feature>
<gene>
    <name evidence="2" type="ORF">K469DRAFT_505927</name>
</gene>
<dbReference type="EMBL" id="ML994620">
    <property type="protein sequence ID" value="KAF2189696.1"/>
    <property type="molecule type" value="Genomic_DNA"/>
</dbReference>
<dbReference type="AlphaFoldDB" id="A0A6A6EIJ1"/>
<dbReference type="InterPro" id="IPR011042">
    <property type="entry name" value="6-blade_b-propeller_TolB-like"/>
</dbReference>
<accession>A0A6A6EIJ1</accession>
<protein>
    <submittedName>
        <fullName evidence="2">Soluble quino protein glucose dehydrogenase</fullName>
    </submittedName>
</protein>
<evidence type="ECO:0000313" key="2">
    <source>
        <dbReference type="EMBL" id="KAF2189696.1"/>
    </source>
</evidence>
<proteinExistence type="predicted"/>
<feature type="non-terminal residue" evidence="2">
    <location>
        <position position="1"/>
    </location>
</feature>
<evidence type="ECO:0000259" key="1">
    <source>
        <dbReference type="Pfam" id="PF22807"/>
    </source>
</evidence>
<organism evidence="2 3">
    <name type="scientific">Zopfia rhizophila CBS 207.26</name>
    <dbReference type="NCBI Taxonomy" id="1314779"/>
    <lineage>
        <taxon>Eukaryota</taxon>
        <taxon>Fungi</taxon>
        <taxon>Dikarya</taxon>
        <taxon>Ascomycota</taxon>
        <taxon>Pezizomycotina</taxon>
        <taxon>Dothideomycetes</taxon>
        <taxon>Dothideomycetes incertae sedis</taxon>
        <taxon>Zopfiaceae</taxon>
        <taxon>Zopfia</taxon>
    </lineage>
</organism>
<dbReference type="PANTHER" id="PTHR47572">
    <property type="entry name" value="LIPOPROTEIN-RELATED"/>
    <property type="match status" value="1"/>
</dbReference>
<dbReference type="SUPFAM" id="SSF50952">
    <property type="entry name" value="Soluble quinoprotein glucose dehydrogenase"/>
    <property type="match status" value="1"/>
</dbReference>